<evidence type="ECO:0000256" key="5">
    <source>
        <dbReference type="ARBA" id="ARBA00023306"/>
    </source>
</evidence>
<keyword evidence="6" id="KW-1185">Reference proteome</keyword>
<comment type="subcellular location">
    <subcellularLocation>
        <location evidence="1">Nucleus</location>
    </subcellularLocation>
</comment>
<dbReference type="Proteomes" id="UP000887565">
    <property type="component" value="Unplaced"/>
</dbReference>
<dbReference type="GO" id="GO:0000785">
    <property type="term" value="C:chromatin"/>
    <property type="evidence" value="ECO:0007669"/>
    <property type="project" value="TreeGrafter"/>
</dbReference>
<evidence type="ECO:0000256" key="2">
    <source>
        <dbReference type="ARBA" id="ARBA00022618"/>
    </source>
</evidence>
<evidence type="ECO:0000256" key="1">
    <source>
        <dbReference type="ARBA" id="ARBA00004123"/>
    </source>
</evidence>
<keyword evidence="5" id="KW-0131">Cell cycle</keyword>
<keyword evidence="3" id="KW-0498">Mitosis</keyword>
<evidence type="ECO:0000256" key="3">
    <source>
        <dbReference type="ARBA" id="ARBA00022776"/>
    </source>
</evidence>
<protein>
    <submittedName>
        <fullName evidence="7">Uncharacterized protein</fullName>
    </submittedName>
</protein>
<dbReference type="GO" id="GO:0006281">
    <property type="term" value="P:DNA repair"/>
    <property type="evidence" value="ECO:0007669"/>
    <property type="project" value="TreeGrafter"/>
</dbReference>
<dbReference type="WBParaSite" id="nRc.2.0.1.t01833-RA">
    <property type="protein sequence ID" value="nRc.2.0.1.t01833-RA"/>
    <property type="gene ID" value="nRc.2.0.1.g01833"/>
</dbReference>
<dbReference type="SUPFAM" id="SSF48371">
    <property type="entry name" value="ARM repeat"/>
    <property type="match status" value="1"/>
</dbReference>
<dbReference type="GO" id="GO:0051301">
    <property type="term" value="P:cell division"/>
    <property type="evidence" value="ECO:0007669"/>
    <property type="project" value="UniProtKB-KW"/>
</dbReference>
<dbReference type="PANTHER" id="PTHR12663">
    <property type="entry name" value="ANDROGEN INDUCED INHIBITOR OF PROLIFERATION AS3 / PDS5-RELATED"/>
    <property type="match status" value="1"/>
</dbReference>
<evidence type="ECO:0000313" key="6">
    <source>
        <dbReference type="Proteomes" id="UP000887565"/>
    </source>
</evidence>
<keyword evidence="4" id="KW-0539">Nucleus</keyword>
<dbReference type="GO" id="GO:0005634">
    <property type="term" value="C:nucleus"/>
    <property type="evidence" value="ECO:0007669"/>
    <property type="project" value="UniProtKB-SubCell"/>
</dbReference>
<dbReference type="OMA" id="HRIAPNI"/>
<evidence type="ECO:0000256" key="4">
    <source>
        <dbReference type="ARBA" id="ARBA00023242"/>
    </source>
</evidence>
<organism evidence="6 7">
    <name type="scientific">Romanomermis culicivorax</name>
    <name type="common">Nematode worm</name>
    <dbReference type="NCBI Taxonomy" id="13658"/>
    <lineage>
        <taxon>Eukaryota</taxon>
        <taxon>Metazoa</taxon>
        <taxon>Ecdysozoa</taxon>
        <taxon>Nematoda</taxon>
        <taxon>Enoplea</taxon>
        <taxon>Dorylaimia</taxon>
        <taxon>Mermithida</taxon>
        <taxon>Mermithoidea</taxon>
        <taxon>Mermithidae</taxon>
        <taxon>Romanomermis</taxon>
    </lineage>
</organism>
<dbReference type="InterPro" id="IPR011989">
    <property type="entry name" value="ARM-like"/>
</dbReference>
<dbReference type="GO" id="GO:0007064">
    <property type="term" value="P:mitotic sister chromatid cohesion"/>
    <property type="evidence" value="ECO:0007669"/>
    <property type="project" value="InterPro"/>
</dbReference>
<dbReference type="InterPro" id="IPR039776">
    <property type="entry name" value="Pds5"/>
</dbReference>
<dbReference type="InterPro" id="IPR016024">
    <property type="entry name" value="ARM-type_fold"/>
</dbReference>
<dbReference type="AlphaFoldDB" id="A0A915HIJ7"/>
<accession>A0A915HIJ7</accession>
<sequence>MHNQNAEVKILIACCIAEILRIFAPDAPYGDPHQLKTVLMFLIKQLRGLDNPKDPVFVHYYLLLENLSIVKTLNIVLELEESPEFVLIMIKLFFAILQSDDIPEKVQGMLIEILISIIKECDHLSVSALDALLVNLVEPHKTQNRIAYRCARDVIDISGTSIHPFLESYLLSIITEGKNAESTLGEYVFEITYEIQKIMPAIIVGLNAQLEDRIKSSDVKDRLETVRLLARLFSDRGATVFTDCPTLWTLFLSRFNDISPEIRLQCLKSATELLFNHLTVRQDICEALIHRFRDTDDNVRTQAITTMMTVGKKDFGIISEEILNCIKDRTLDKKII</sequence>
<proteinExistence type="predicted"/>
<keyword evidence="2" id="KW-0132">Cell division</keyword>
<evidence type="ECO:0000313" key="7">
    <source>
        <dbReference type="WBParaSite" id="nRc.2.0.1.t01833-RA"/>
    </source>
</evidence>
<dbReference type="Pfam" id="PF20168">
    <property type="entry name" value="PDS5"/>
    <property type="match status" value="1"/>
</dbReference>
<reference evidence="7" key="1">
    <citation type="submission" date="2022-11" db="UniProtKB">
        <authorList>
            <consortium name="WormBaseParasite"/>
        </authorList>
    </citation>
    <scope>IDENTIFICATION</scope>
</reference>
<dbReference type="Gene3D" id="1.25.10.10">
    <property type="entry name" value="Leucine-rich Repeat Variant"/>
    <property type="match status" value="1"/>
</dbReference>
<name>A0A915HIJ7_ROMCU</name>
<dbReference type="PANTHER" id="PTHR12663:SF0">
    <property type="entry name" value="PRECOCIOUS DISSOCIATION OF SISTERS 5, ISOFORM A"/>
    <property type="match status" value="1"/>
</dbReference>